<protein>
    <submittedName>
        <fullName evidence="2">MSP domain-containing protein</fullName>
    </submittedName>
</protein>
<evidence type="ECO:0000313" key="2">
    <source>
        <dbReference type="WBParaSite" id="HPBE_0000228601-mRNA-1"/>
    </source>
</evidence>
<reference evidence="2" key="1">
    <citation type="submission" date="2019-09" db="UniProtKB">
        <authorList>
            <consortium name="WormBaseParasite"/>
        </authorList>
    </citation>
    <scope>IDENTIFICATION</scope>
</reference>
<proteinExistence type="predicted"/>
<sequence>LADPVVTIYYVSPYRRFVKRCIFGVKATNSETTALKQGSYENASTFPKSFVSLSQLAEFKNRAVV</sequence>
<dbReference type="Proteomes" id="UP000050761">
    <property type="component" value="Unassembled WGS sequence"/>
</dbReference>
<accession>A0A183F7Z4</accession>
<dbReference type="WBParaSite" id="HPBE_0000228601-mRNA-1">
    <property type="protein sequence ID" value="HPBE_0000228601-mRNA-1"/>
    <property type="gene ID" value="HPBE_0000228601"/>
</dbReference>
<dbReference type="AlphaFoldDB" id="A0A183F7Z4"/>
<evidence type="ECO:0000313" key="1">
    <source>
        <dbReference type="Proteomes" id="UP000050761"/>
    </source>
</evidence>
<name>A0A183F7Z4_HELPZ</name>
<keyword evidence="1" id="KW-1185">Reference proteome</keyword>
<organism evidence="1 2">
    <name type="scientific">Heligmosomoides polygyrus</name>
    <name type="common">Parasitic roundworm</name>
    <dbReference type="NCBI Taxonomy" id="6339"/>
    <lineage>
        <taxon>Eukaryota</taxon>
        <taxon>Metazoa</taxon>
        <taxon>Ecdysozoa</taxon>
        <taxon>Nematoda</taxon>
        <taxon>Chromadorea</taxon>
        <taxon>Rhabditida</taxon>
        <taxon>Rhabditina</taxon>
        <taxon>Rhabditomorpha</taxon>
        <taxon>Strongyloidea</taxon>
        <taxon>Heligmosomidae</taxon>
        <taxon>Heligmosomoides</taxon>
    </lineage>
</organism>